<gene>
    <name evidence="1" type="ORF">M422DRAFT_271131</name>
</gene>
<reference evidence="1 2" key="1">
    <citation type="submission" date="2014-06" db="EMBL/GenBank/DDBJ databases">
        <title>Evolutionary Origins and Diversification of the Mycorrhizal Mutualists.</title>
        <authorList>
            <consortium name="DOE Joint Genome Institute"/>
            <consortium name="Mycorrhizal Genomics Consortium"/>
            <person name="Kohler A."/>
            <person name="Kuo A."/>
            <person name="Nagy L.G."/>
            <person name="Floudas D."/>
            <person name="Copeland A."/>
            <person name="Barry K.W."/>
            <person name="Cichocki N."/>
            <person name="Veneault-Fourrey C."/>
            <person name="LaButti K."/>
            <person name="Lindquist E.A."/>
            <person name="Lipzen A."/>
            <person name="Lundell T."/>
            <person name="Morin E."/>
            <person name="Murat C."/>
            <person name="Riley R."/>
            <person name="Ohm R."/>
            <person name="Sun H."/>
            <person name="Tunlid A."/>
            <person name="Henrissat B."/>
            <person name="Grigoriev I.V."/>
            <person name="Hibbett D.S."/>
            <person name="Martin F."/>
        </authorList>
    </citation>
    <scope>NUCLEOTIDE SEQUENCE [LARGE SCALE GENOMIC DNA]</scope>
    <source>
        <strain evidence="1 2">SS14</strain>
    </source>
</reference>
<name>A0A0C9TED4_SPHS4</name>
<dbReference type="Proteomes" id="UP000054279">
    <property type="component" value="Unassembled WGS sequence"/>
</dbReference>
<dbReference type="AlphaFoldDB" id="A0A0C9TED4"/>
<accession>A0A0C9TED4</accession>
<evidence type="ECO:0000313" key="2">
    <source>
        <dbReference type="Proteomes" id="UP000054279"/>
    </source>
</evidence>
<protein>
    <submittedName>
        <fullName evidence="1">Unplaced genomic scaffold SPHSTscaffold_253, whole genome shotgun sequence</fullName>
    </submittedName>
</protein>
<sequence>MPQGLDGMTRCREIELGGCTRVHEVNQTITPEPPGFKANIDRSPYELLVDGASMVGYRKVVSSIEKSSNALRRCVIRTFSNTGMSFRPPSVWSLLRSTYSSRARYVLQFCQSTDYGDFGEPMTLRPKGFHVRWNAYEEDCRTAARRAFLLSQYWGRVMRRMCWLSSRCLPVACVIIRDSFPLSCARAGMEGLDVERLSLLVAYAVHEVNKAIMLEPGGFSANIGWGFLCKTIVVGYRDSEPQAIERRLTIRRWYKLVINHKHKHHPEPKCYVETLLSF</sequence>
<proteinExistence type="predicted"/>
<dbReference type="EMBL" id="KN837328">
    <property type="protein sequence ID" value="KIJ27648.1"/>
    <property type="molecule type" value="Genomic_DNA"/>
</dbReference>
<keyword evidence="2" id="KW-1185">Reference proteome</keyword>
<evidence type="ECO:0000313" key="1">
    <source>
        <dbReference type="EMBL" id="KIJ27648.1"/>
    </source>
</evidence>
<organism evidence="1 2">
    <name type="scientific">Sphaerobolus stellatus (strain SS14)</name>
    <dbReference type="NCBI Taxonomy" id="990650"/>
    <lineage>
        <taxon>Eukaryota</taxon>
        <taxon>Fungi</taxon>
        <taxon>Dikarya</taxon>
        <taxon>Basidiomycota</taxon>
        <taxon>Agaricomycotina</taxon>
        <taxon>Agaricomycetes</taxon>
        <taxon>Phallomycetidae</taxon>
        <taxon>Geastrales</taxon>
        <taxon>Sphaerobolaceae</taxon>
        <taxon>Sphaerobolus</taxon>
    </lineage>
</organism>
<dbReference type="HOGENOM" id="CLU_1001736_0_0_1"/>